<evidence type="ECO:0000313" key="4">
    <source>
        <dbReference type="Proteomes" id="UP000288178"/>
    </source>
</evidence>
<dbReference type="FunFam" id="3.20.20.450:FF:000001">
    <property type="entry name" value="Cyclic di-GMP phosphodiesterase yahA"/>
    <property type="match status" value="1"/>
</dbReference>
<dbReference type="PROSITE" id="PS50883">
    <property type="entry name" value="EAL"/>
    <property type="match status" value="1"/>
</dbReference>
<dbReference type="AlphaFoldDB" id="A0A3S2TPR0"/>
<dbReference type="InterPro" id="IPR052155">
    <property type="entry name" value="Biofilm_reg_signaling"/>
</dbReference>
<dbReference type="SUPFAM" id="SSF55785">
    <property type="entry name" value="PYP-like sensor domain (PAS domain)"/>
    <property type="match status" value="1"/>
</dbReference>
<dbReference type="Proteomes" id="UP000288178">
    <property type="component" value="Unassembled WGS sequence"/>
</dbReference>
<evidence type="ECO:0000313" key="3">
    <source>
        <dbReference type="EMBL" id="RVT50158.1"/>
    </source>
</evidence>
<protein>
    <submittedName>
        <fullName evidence="3">EAL domain-containing protein</fullName>
    </submittedName>
</protein>
<dbReference type="SUPFAM" id="SSF141868">
    <property type="entry name" value="EAL domain-like"/>
    <property type="match status" value="1"/>
</dbReference>
<dbReference type="SMART" id="SM00052">
    <property type="entry name" value="EAL"/>
    <property type="match status" value="1"/>
</dbReference>
<dbReference type="CDD" id="cd01949">
    <property type="entry name" value="GGDEF"/>
    <property type="match status" value="1"/>
</dbReference>
<dbReference type="Gene3D" id="3.30.70.270">
    <property type="match status" value="1"/>
</dbReference>
<dbReference type="InterPro" id="IPR029787">
    <property type="entry name" value="Nucleotide_cyclase"/>
</dbReference>
<reference evidence="3 4" key="1">
    <citation type="submission" date="2019-01" db="EMBL/GenBank/DDBJ databases">
        <authorList>
            <person name="Chen W.-M."/>
        </authorList>
    </citation>
    <scope>NUCLEOTIDE SEQUENCE [LARGE SCALE GENOMIC DNA]</scope>
    <source>
        <strain evidence="3 4">ICH-3</strain>
    </source>
</reference>
<evidence type="ECO:0000259" key="1">
    <source>
        <dbReference type="PROSITE" id="PS50883"/>
    </source>
</evidence>
<evidence type="ECO:0000259" key="2">
    <source>
        <dbReference type="PROSITE" id="PS50887"/>
    </source>
</evidence>
<dbReference type="InterPro" id="IPR043128">
    <property type="entry name" value="Rev_trsase/Diguanyl_cyclase"/>
</dbReference>
<dbReference type="Pfam" id="PF00990">
    <property type="entry name" value="GGDEF"/>
    <property type="match status" value="1"/>
</dbReference>
<accession>A0A3S2TPR0</accession>
<dbReference type="CDD" id="cd01948">
    <property type="entry name" value="EAL"/>
    <property type="match status" value="1"/>
</dbReference>
<dbReference type="InterPro" id="IPR000160">
    <property type="entry name" value="GGDEF_dom"/>
</dbReference>
<dbReference type="EMBL" id="SACT01000006">
    <property type="protein sequence ID" value="RVT50158.1"/>
    <property type="molecule type" value="Genomic_DNA"/>
</dbReference>
<dbReference type="SUPFAM" id="SSF55073">
    <property type="entry name" value="Nucleotide cyclase"/>
    <property type="match status" value="1"/>
</dbReference>
<dbReference type="SMART" id="SM00267">
    <property type="entry name" value="GGDEF"/>
    <property type="match status" value="1"/>
</dbReference>
<keyword evidence="4" id="KW-1185">Reference proteome</keyword>
<dbReference type="InterPro" id="IPR035965">
    <property type="entry name" value="PAS-like_dom_sf"/>
</dbReference>
<dbReference type="PROSITE" id="PS50887">
    <property type="entry name" value="GGDEF"/>
    <property type="match status" value="1"/>
</dbReference>
<dbReference type="InterPro" id="IPR001633">
    <property type="entry name" value="EAL_dom"/>
</dbReference>
<feature type="domain" description="GGDEF" evidence="2">
    <location>
        <begin position="168"/>
        <end position="302"/>
    </location>
</feature>
<dbReference type="PANTHER" id="PTHR44757:SF2">
    <property type="entry name" value="BIOFILM ARCHITECTURE MAINTENANCE PROTEIN MBAA"/>
    <property type="match status" value="1"/>
</dbReference>
<dbReference type="OrthoDB" id="9813903at2"/>
<dbReference type="Pfam" id="PF00563">
    <property type="entry name" value="EAL"/>
    <property type="match status" value="1"/>
</dbReference>
<dbReference type="InterPro" id="IPR035919">
    <property type="entry name" value="EAL_sf"/>
</dbReference>
<comment type="caution">
    <text evidence="3">The sequence shown here is derived from an EMBL/GenBank/DDBJ whole genome shotgun (WGS) entry which is preliminary data.</text>
</comment>
<dbReference type="PANTHER" id="PTHR44757">
    <property type="entry name" value="DIGUANYLATE CYCLASE DGCP"/>
    <property type="match status" value="1"/>
</dbReference>
<gene>
    <name evidence="3" type="ORF">ENE75_17785</name>
</gene>
<name>A0A3S2TPR0_9BURK</name>
<sequence length="594" mass="64600">MRSASFDDDPGGSRRWFARRRRDDALDALASSDCGVVVCDSAGRITSATDVAARLLGEAPSALQGQLLSNWLVGDGILLPTQTGPHWRMLRGPRGKVWSALLVHAGTWNGTEGLGVYLIQPGAPPVVGRSSETARPARRTDPLTGLNDRSAFQDDLASAMAGARASGVALALMFLDLDDFKRINDSLGHAAGDALLRHVADTLCLALGEGRAHVSRIGGDEFTVIVPGIGCAEDAALVAQRVLDAFEPTFRLGRTELQVSTSIGIALYDGGHDDPDRLLRETDMAMYRSKQRGRGTYSFFSPEMGAQAAARVELESGLRGALERDEFVLHYQPKVSLETGRVVGVEALLRWRRPGRGLIPPDRFVPVLESTRLILTVGAWVLRTACADLVSWDRLGLPPLVMAVNLSPRQLAQPFLARMVDDTVREHGLDPGRLELELTESLLLEERTGTTDVLDAFARMGVRVAIDDFGTGHSSLSRLKRLDVDTLKIDRSFVAELPHDREDLAIASAIVAMGRSLQMRVVAEGVETPAQARCLARLGCHEAQGWLVGRPMPAAELVAWLQDRDRPRRDGWDGDTEPMTLMSLETLGTHDLEI</sequence>
<organism evidence="3 4">
    <name type="scientific">Rubrivivax albus</name>
    <dbReference type="NCBI Taxonomy" id="2499835"/>
    <lineage>
        <taxon>Bacteria</taxon>
        <taxon>Pseudomonadati</taxon>
        <taxon>Pseudomonadota</taxon>
        <taxon>Betaproteobacteria</taxon>
        <taxon>Burkholderiales</taxon>
        <taxon>Sphaerotilaceae</taxon>
        <taxon>Rubrivivax</taxon>
    </lineage>
</organism>
<dbReference type="Gene3D" id="3.20.20.450">
    <property type="entry name" value="EAL domain"/>
    <property type="match status" value="1"/>
</dbReference>
<feature type="domain" description="EAL" evidence="1">
    <location>
        <begin position="311"/>
        <end position="565"/>
    </location>
</feature>
<proteinExistence type="predicted"/>
<dbReference type="RefSeq" id="WP_128199668.1">
    <property type="nucleotide sequence ID" value="NZ_SACT01000006.1"/>
</dbReference>
<dbReference type="NCBIfam" id="TIGR00254">
    <property type="entry name" value="GGDEF"/>
    <property type="match status" value="1"/>
</dbReference>